<gene>
    <name evidence="1" type="ordered locus">CLJ_B1227</name>
</gene>
<name>A0A3F3A777_CLOB6</name>
<keyword evidence="1" id="KW-0489">Methyltransferase</keyword>
<proteinExistence type="predicted"/>
<accession>A0A3F3A777</accession>
<dbReference type="AlphaFoldDB" id="A0A3F3A777"/>
<evidence type="ECO:0000313" key="2">
    <source>
        <dbReference type="Proteomes" id="UP000002333"/>
    </source>
</evidence>
<dbReference type="EMBL" id="CP001083">
    <property type="protein sequence ID" value="ACQ54395.1"/>
    <property type="molecule type" value="Genomic_DNA"/>
</dbReference>
<organism evidence="1 2">
    <name type="scientific">Clostridium botulinum (strain 657 / Type Ba4)</name>
    <dbReference type="NCBI Taxonomy" id="515621"/>
    <lineage>
        <taxon>Bacteria</taxon>
        <taxon>Bacillati</taxon>
        <taxon>Bacillota</taxon>
        <taxon>Clostridia</taxon>
        <taxon>Eubacteriales</taxon>
        <taxon>Clostridiaceae</taxon>
        <taxon>Clostridium</taxon>
    </lineage>
</organism>
<sequence length="51" mass="6117">MVQLYYITNPLNVINEMYRVLKKDDKLIICDYWTVFPKSKKALSSKYKINS</sequence>
<keyword evidence="1" id="KW-0808">Transferase</keyword>
<dbReference type="GO" id="GO:0032259">
    <property type="term" value="P:methylation"/>
    <property type="evidence" value="ECO:0007669"/>
    <property type="project" value="UniProtKB-KW"/>
</dbReference>
<reference evidence="2" key="2">
    <citation type="submission" date="2008-05" db="EMBL/GenBank/DDBJ databases">
        <title>Genome sequence of Clostridium botulinum Ba4 strain 657.</title>
        <authorList>
            <person name="Shrivastava S."/>
            <person name="Brown J.L."/>
            <person name="Bruce D."/>
            <person name="Detter C."/>
            <person name="Munk C."/>
            <person name="Smith L.A."/>
            <person name="Smith T.J."/>
            <person name="Sutton G."/>
            <person name="Brettin T.S."/>
        </authorList>
    </citation>
    <scope>NUCLEOTIDE SEQUENCE [LARGE SCALE GENOMIC DNA]</scope>
    <source>
        <strain evidence="2">657 / Type Ba4</strain>
    </source>
</reference>
<reference evidence="1 2" key="1">
    <citation type="journal article" date="2007" name="PLoS ONE">
        <title>Analysis of the neurotoxin complex genes in Clostridium botulinum A1-A4 and B1 strains: BoNT/A3, /Ba4 and /B1 clusters are located within plasmids.</title>
        <authorList>
            <person name="Smith T.J."/>
            <person name="Hill K.K."/>
            <person name="Foley B.T."/>
            <person name="Detter J.C."/>
            <person name="Munk A.C."/>
            <person name="Bruce D.C."/>
            <person name="Doggett N.A."/>
            <person name="Smith L.A."/>
            <person name="Marks J.D."/>
            <person name="Xie G."/>
            <person name="Brettin T.S."/>
        </authorList>
    </citation>
    <scope>NUCLEOTIDE SEQUENCE [LARGE SCALE GENOMIC DNA]</scope>
    <source>
        <strain evidence="2">657 / Type Ba4</strain>
    </source>
</reference>
<protein>
    <submittedName>
        <fullName evidence="1">Methyltransferase</fullName>
    </submittedName>
</protein>
<dbReference type="Proteomes" id="UP000002333">
    <property type="component" value="Chromosome"/>
</dbReference>
<dbReference type="KEGG" id="cbi:CLJ_B1227"/>
<dbReference type="Gene3D" id="3.40.50.150">
    <property type="entry name" value="Vaccinia Virus protein VP39"/>
    <property type="match status" value="1"/>
</dbReference>
<evidence type="ECO:0000313" key="1">
    <source>
        <dbReference type="EMBL" id="ACQ54395.1"/>
    </source>
</evidence>
<dbReference type="InterPro" id="IPR029063">
    <property type="entry name" value="SAM-dependent_MTases_sf"/>
</dbReference>
<dbReference type="GO" id="GO:0008168">
    <property type="term" value="F:methyltransferase activity"/>
    <property type="evidence" value="ECO:0007669"/>
    <property type="project" value="UniProtKB-KW"/>
</dbReference>